<name>A0ABN7XEL7_GIGMA</name>
<reference evidence="2 3" key="1">
    <citation type="submission" date="2021-06" db="EMBL/GenBank/DDBJ databases">
        <authorList>
            <person name="Kallberg Y."/>
            <person name="Tangrot J."/>
            <person name="Rosling A."/>
        </authorList>
    </citation>
    <scope>NUCLEOTIDE SEQUENCE [LARGE SCALE GENOMIC DNA]</scope>
    <source>
        <strain evidence="2 3">120-4 pot B 10/14</strain>
    </source>
</reference>
<dbReference type="EMBL" id="CAJVQB010126366">
    <property type="protein sequence ID" value="CAG8853582.1"/>
    <property type="molecule type" value="Genomic_DNA"/>
</dbReference>
<accession>A0ABN7XEL7</accession>
<feature type="non-terminal residue" evidence="2">
    <location>
        <position position="53"/>
    </location>
</feature>
<evidence type="ECO:0000313" key="3">
    <source>
        <dbReference type="Proteomes" id="UP000789901"/>
    </source>
</evidence>
<dbReference type="Pfam" id="PF03184">
    <property type="entry name" value="DDE_1"/>
    <property type="match status" value="1"/>
</dbReference>
<feature type="non-terminal residue" evidence="2">
    <location>
        <position position="1"/>
    </location>
</feature>
<evidence type="ECO:0000313" key="2">
    <source>
        <dbReference type="EMBL" id="CAG8853582.1"/>
    </source>
</evidence>
<dbReference type="InterPro" id="IPR004875">
    <property type="entry name" value="DDE_SF_endonuclease_dom"/>
</dbReference>
<sequence length="53" mass="6073">VIPSGLTSICQPLDVAINKPFKDYLRKEWLIWMSKGSARKTPKGNLYHTRISN</sequence>
<dbReference type="Proteomes" id="UP000789901">
    <property type="component" value="Unassembled WGS sequence"/>
</dbReference>
<gene>
    <name evidence="2" type="ORF">GMARGA_LOCUS42403</name>
</gene>
<organism evidence="2 3">
    <name type="scientific">Gigaspora margarita</name>
    <dbReference type="NCBI Taxonomy" id="4874"/>
    <lineage>
        <taxon>Eukaryota</taxon>
        <taxon>Fungi</taxon>
        <taxon>Fungi incertae sedis</taxon>
        <taxon>Mucoromycota</taxon>
        <taxon>Glomeromycotina</taxon>
        <taxon>Glomeromycetes</taxon>
        <taxon>Diversisporales</taxon>
        <taxon>Gigasporaceae</taxon>
        <taxon>Gigaspora</taxon>
    </lineage>
</organism>
<proteinExistence type="predicted"/>
<evidence type="ECO:0000259" key="1">
    <source>
        <dbReference type="Pfam" id="PF03184"/>
    </source>
</evidence>
<feature type="domain" description="DDE-1" evidence="1">
    <location>
        <begin position="2"/>
        <end position="42"/>
    </location>
</feature>
<comment type="caution">
    <text evidence="2">The sequence shown here is derived from an EMBL/GenBank/DDBJ whole genome shotgun (WGS) entry which is preliminary data.</text>
</comment>
<keyword evidence="3" id="KW-1185">Reference proteome</keyword>
<protein>
    <submittedName>
        <fullName evidence="2">19399_t:CDS:1</fullName>
    </submittedName>
</protein>